<organism evidence="1 2">
    <name type="scientific">Roseibium sediminicola</name>
    <dbReference type="NCBI Taxonomy" id="2933272"/>
    <lineage>
        <taxon>Bacteria</taxon>
        <taxon>Pseudomonadati</taxon>
        <taxon>Pseudomonadota</taxon>
        <taxon>Alphaproteobacteria</taxon>
        <taxon>Hyphomicrobiales</taxon>
        <taxon>Stappiaceae</taxon>
        <taxon>Roseibium</taxon>
    </lineage>
</organism>
<dbReference type="EMBL" id="JALNMJ010000005">
    <property type="protein sequence ID" value="MCK7612253.1"/>
    <property type="molecule type" value="Genomic_DNA"/>
</dbReference>
<protein>
    <submittedName>
        <fullName evidence="1">Uncharacterized protein</fullName>
    </submittedName>
</protein>
<sequence length="203" mass="23169">MCPFLDNKDVISRIQEVAKELKSENLNFIADNFCAIVQSQEDFETEFAQLRIKSVGPNVFIRKPSAEQLDAVHSRLDQRVEEKLKRAFPFDKHEKTISRKTQFIYSHVERENVLSDLREAFPDFWEASTECIAAEERRLEMAGAEGDTAPQQISSSMDKVAHALRTQVPSLTEKQISAISQGVVGTWLIECPLDFQESSENEF</sequence>
<proteinExistence type="predicted"/>
<evidence type="ECO:0000313" key="1">
    <source>
        <dbReference type="EMBL" id="MCK7612253.1"/>
    </source>
</evidence>
<gene>
    <name evidence="1" type="ORF">M0H32_08785</name>
</gene>
<accession>A0ABT0GTW7</accession>
<dbReference type="RefSeq" id="WP_248153198.1">
    <property type="nucleotide sequence ID" value="NZ_JALNMJ010000005.1"/>
</dbReference>
<keyword evidence="2" id="KW-1185">Reference proteome</keyword>
<name>A0ABT0GTW7_9HYPH</name>
<evidence type="ECO:0000313" key="2">
    <source>
        <dbReference type="Proteomes" id="UP001431221"/>
    </source>
</evidence>
<reference evidence="1" key="1">
    <citation type="submission" date="2022-04" db="EMBL/GenBank/DDBJ databases">
        <title>Roseibium sp. CAU 1639 isolated from mud.</title>
        <authorList>
            <person name="Kim W."/>
        </authorList>
    </citation>
    <scope>NUCLEOTIDE SEQUENCE</scope>
    <source>
        <strain evidence="1">CAU 1639</strain>
    </source>
</reference>
<comment type="caution">
    <text evidence="1">The sequence shown here is derived from an EMBL/GenBank/DDBJ whole genome shotgun (WGS) entry which is preliminary data.</text>
</comment>
<dbReference type="Proteomes" id="UP001431221">
    <property type="component" value="Unassembled WGS sequence"/>
</dbReference>